<dbReference type="PANTHER" id="PTHR35175:SF2">
    <property type="entry name" value="DUF1289 DOMAIN-CONTAINING PROTEIN"/>
    <property type="match status" value="1"/>
</dbReference>
<reference evidence="1 2" key="1">
    <citation type="submission" date="2023-09" db="EMBL/GenBank/DDBJ databases">
        <authorList>
            <person name="Rey-Velasco X."/>
        </authorList>
    </citation>
    <scope>NUCLEOTIDE SEQUENCE [LARGE SCALE GENOMIC DNA]</scope>
    <source>
        <strain evidence="1 2">W431</strain>
    </source>
</reference>
<dbReference type="InterPro" id="IPR010710">
    <property type="entry name" value="DUF1289"/>
</dbReference>
<organism evidence="1 2">
    <name type="scientific">Thalassotalea castellviae</name>
    <dbReference type="NCBI Taxonomy" id="3075612"/>
    <lineage>
        <taxon>Bacteria</taxon>
        <taxon>Pseudomonadati</taxon>
        <taxon>Pseudomonadota</taxon>
        <taxon>Gammaproteobacteria</taxon>
        <taxon>Alteromonadales</taxon>
        <taxon>Colwelliaceae</taxon>
        <taxon>Thalassotalea</taxon>
    </lineage>
</organism>
<evidence type="ECO:0000313" key="1">
    <source>
        <dbReference type="EMBL" id="MDT0603766.1"/>
    </source>
</evidence>
<evidence type="ECO:0000313" key="2">
    <source>
        <dbReference type="Proteomes" id="UP001266357"/>
    </source>
</evidence>
<accession>A0ABU3A444</accession>
<dbReference type="RefSeq" id="WP_311580607.1">
    <property type="nucleotide sequence ID" value="NZ_JAVRIF010000004.1"/>
</dbReference>
<name>A0ABU3A444_9GAMM</name>
<gene>
    <name evidence="1" type="ORF">RM573_09185</name>
</gene>
<dbReference type="Pfam" id="PF06945">
    <property type="entry name" value="DUF1289"/>
    <property type="match status" value="1"/>
</dbReference>
<keyword evidence="2" id="KW-1185">Reference proteome</keyword>
<dbReference type="Proteomes" id="UP001266357">
    <property type="component" value="Unassembled WGS sequence"/>
</dbReference>
<proteinExistence type="predicted"/>
<dbReference type="EMBL" id="JAVRIF010000004">
    <property type="protein sequence ID" value="MDT0603766.1"/>
    <property type="molecule type" value="Genomic_DNA"/>
</dbReference>
<dbReference type="PANTHER" id="PTHR35175">
    <property type="entry name" value="DUF1289 DOMAIN-CONTAINING PROTEIN"/>
    <property type="match status" value="1"/>
</dbReference>
<protein>
    <submittedName>
        <fullName evidence="1">DUF1289 domain-containing protein</fullName>
    </submittedName>
</protein>
<comment type="caution">
    <text evidence="1">The sequence shown here is derived from an EMBL/GenBank/DDBJ whole genome shotgun (WGS) entry which is preliminary data.</text>
</comment>
<sequence>MNTGKKNITTSPCVRNCCLNEKDVCLGCFRHINEIIGWQSFTEQEKLTILVSCTNRKIDHESRMS</sequence>